<evidence type="ECO:0000313" key="2">
    <source>
        <dbReference type="Proteomes" id="UP001239909"/>
    </source>
</evidence>
<dbReference type="Proteomes" id="UP001239909">
    <property type="component" value="Unassembled WGS sequence"/>
</dbReference>
<name>A0ABQ6LHY6_9RHOB</name>
<reference evidence="1 2" key="1">
    <citation type="submission" date="2023-04" db="EMBL/GenBank/DDBJ databases">
        <title>Marinoamorphus aggregata gen. nov., sp. Nov., isolate from tissue of brittle star Ophioplocus japonicus.</title>
        <authorList>
            <person name="Kawano K."/>
            <person name="Sawayama S."/>
            <person name="Nakagawa S."/>
        </authorList>
    </citation>
    <scope>NUCLEOTIDE SEQUENCE [LARGE SCALE GENOMIC DNA]</scope>
    <source>
        <strain evidence="1 2">NKW23</strain>
    </source>
</reference>
<accession>A0ABQ6LHY6</accession>
<sequence>MNGLGSRILLRRADGGWEVHEAGGVSLRVAVDELKGDPDVAEIMCCTVFERWQRREDKG</sequence>
<dbReference type="EMBL" id="BSYI01000011">
    <property type="protein sequence ID" value="GMG82602.1"/>
    <property type="molecule type" value="Genomic_DNA"/>
</dbReference>
<gene>
    <name evidence="1" type="ORF">LNKW23_18150</name>
</gene>
<dbReference type="RefSeq" id="WP_285671387.1">
    <property type="nucleotide sequence ID" value="NZ_BSYI01000011.1"/>
</dbReference>
<evidence type="ECO:0000313" key="1">
    <source>
        <dbReference type="EMBL" id="GMG82602.1"/>
    </source>
</evidence>
<comment type="caution">
    <text evidence="1">The sequence shown here is derived from an EMBL/GenBank/DDBJ whole genome shotgun (WGS) entry which is preliminary data.</text>
</comment>
<protein>
    <submittedName>
        <fullName evidence="1">Uncharacterized protein</fullName>
    </submittedName>
</protein>
<organism evidence="1 2">
    <name type="scientific">Paralimibaculum aggregatum</name>
    <dbReference type="NCBI Taxonomy" id="3036245"/>
    <lineage>
        <taxon>Bacteria</taxon>
        <taxon>Pseudomonadati</taxon>
        <taxon>Pseudomonadota</taxon>
        <taxon>Alphaproteobacteria</taxon>
        <taxon>Rhodobacterales</taxon>
        <taxon>Paracoccaceae</taxon>
        <taxon>Paralimibaculum</taxon>
    </lineage>
</organism>
<keyword evidence="2" id="KW-1185">Reference proteome</keyword>
<proteinExistence type="predicted"/>